<evidence type="ECO:0000313" key="3">
    <source>
        <dbReference type="Proteomes" id="UP000289738"/>
    </source>
</evidence>
<keyword evidence="3" id="KW-1185">Reference proteome</keyword>
<dbReference type="Pfam" id="PF25333">
    <property type="entry name" value="DUF2921_N"/>
    <property type="match status" value="1"/>
</dbReference>
<name>A0A445EK07_ARAHY</name>
<organism evidence="2 3">
    <name type="scientific">Arachis hypogaea</name>
    <name type="common">Peanut</name>
    <dbReference type="NCBI Taxonomy" id="3818"/>
    <lineage>
        <taxon>Eukaryota</taxon>
        <taxon>Viridiplantae</taxon>
        <taxon>Streptophyta</taxon>
        <taxon>Embryophyta</taxon>
        <taxon>Tracheophyta</taxon>
        <taxon>Spermatophyta</taxon>
        <taxon>Magnoliopsida</taxon>
        <taxon>eudicotyledons</taxon>
        <taxon>Gunneridae</taxon>
        <taxon>Pentapetalae</taxon>
        <taxon>rosids</taxon>
        <taxon>fabids</taxon>
        <taxon>Fabales</taxon>
        <taxon>Fabaceae</taxon>
        <taxon>Papilionoideae</taxon>
        <taxon>50 kb inversion clade</taxon>
        <taxon>dalbergioids sensu lato</taxon>
        <taxon>Dalbergieae</taxon>
        <taxon>Pterocarpus clade</taxon>
        <taxon>Arachis</taxon>
    </lineage>
</organism>
<dbReference type="EMBL" id="SDMP01000001">
    <property type="protein sequence ID" value="RYR75805.1"/>
    <property type="molecule type" value="Genomic_DNA"/>
</dbReference>
<evidence type="ECO:0000313" key="2">
    <source>
        <dbReference type="EMBL" id="RYR75805.1"/>
    </source>
</evidence>
<sequence>MPLSVERRWESSTNKLCMIGCVGVVDSVSEVCNSLISLHFPNVFTIKQRSLMLGSISSISNETNMFFLPLFLDAQWSPMDLKTQMSLYDIPYYKYSKVELAAAIKKKNQPSKLLSLSKKSLKLNELHKRLDVYMDAIRHESSNNHNTKVFMEMDVLSPGASYSYQHEETTELVNISLQLTL</sequence>
<dbReference type="InterPro" id="IPR057425">
    <property type="entry name" value="DUF2921_N"/>
</dbReference>
<feature type="domain" description="DUF2921" evidence="1">
    <location>
        <begin position="8"/>
        <end position="64"/>
    </location>
</feature>
<accession>A0A445EK07</accession>
<dbReference type="PANTHER" id="PTHR33389">
    <property type="entry name" value="FAMILY PROTEIN, PUTATIVE (DUF2921)-RELATED"/>
    <property type="match status" value="1"/>
</dbReference>
<protein>
    <recommendedName>
        <fullName evidence="1">DUF2921 domain-containing protein</fullName>
    </recommendedName>
</protein>
<dbReference type="Proteomes" id="UP000289738">
    <property type="component" value="Chromosome A01"/>
</dbReference>
<comment type="caution">
    <text evidence="2">The sequence shown here is derived from an EMBL/GenBank/DDBJ whole genome shotgun (WGS) entry which is preliminary data.</text>
</comment>
<dbReference type="STRING" id="3818.A0A445EK07"/>
<reference evidence="2 3" key="1">
    <citation type="submission" date="2019-01" db="EMBL/GenBank/DDBJ databases">
        <title>Sequencing of cultivated peanut Arachis hypogaea provides insights into genome evolution and oil improvement.</title>
        <authorList>
            <person name="Chen X."/>
        </authorList>
    </citation>
    <scope>NUCLEOTIDE SEQUENCE [LARGE SCALE GENOMIC DNA]</scope>
    <source>
        <strain evidence="3">cv. Fuhuasheng</strain>
        <tissue evidence="2">Leaves</tissue>
    </source>
</reference>
<evidence type="ECO:0000259" key="1">
    <source>
        <dbReference type="Pfam" id="PF25333"/>
    </source>
</evidence>
<dbReference type="PANTHER" id="PTHR33389:SF20">
    <property type="match status" value="1"/>
</dbReference>
<gene>
    <name evidence="2" type="ORF">Ahy_A01g000385</name>
</gene>
<proteinExistence type="predicted"/>
<dbReference type="AlphaFoldDB" id="A0A445EK07"/>